<dbReference type="Proteomes" id="UP000015102">
    <property type="component" value="Unassembled WGS sequence"/>
</dbReference>
<dbReference type="HOGENOM" id="CLU_2349060_0_0_1"/>
<keyword evidence="2" id="KW-1185">Reference proteome</keyword>
<name>T1GL82_MEGSC</name>
<accession>T1GL82</accession>
<reference evidence="1" key="2">
    <citation type="submission" date="2015-06" db="UniProtKB">
        <authorList>
            <consortium name="EnsemblMetazoa"/>
        </authorList>
    </citation>
    <scope>IDENTIFICATION</scope>
</reference>
<organism evidence="1 2">
    <name type="scientific">Megaselia scalaris</name>
    <name type="common">Humpbacked fly</name>
    <name type="synonym">Phora scalaris</name>
    <dbReference type="NCBI Taxonomy" id="36166"/>
    <lineage>
        <taxon>Eukaryota</taxon>
        <taxon>Metazoa</taxon>
        <taxon>Ecdysozoa</taxon>
        <taxon>Arthropoda</taxon>
        <taxon>Hexapoda</taxon>
        <taxon>Insecta</taxon>
        <taxon>Pterygota</taxon>
        <taxon>Neoptera</taxon>
        <taxon>Endopterygota</taxon>
        <taxon>Diptera</taxon>
        <taxon>Brachycera</taxon>
        <taxon>Muscomorpha</taxon>
        <taxon>Platypezoidea</taxon>
        <taxon>Phoridae</taxon>
        <taxon>Megaseliini</taxon>
        <taxon>Megaselia</taxon>
    </lineage>
</organism>
<sequence>MSQKVVLVTGGTGLVGKALEAVIKSEPRNDEVWHFLGSKDGNLCFNESNLNLVKMSQKVVLVTGGTGLVGKALEAVIKSEPRNDEVWHFLGSKDGNL</sequence>
<protein>
    <recommendedName>
        <fullName evidence="3">NAD-dependent epimerase/dehydratase domain-containing protein</fullName>
    </recommendedName>
</protein>
<evidence type="ECO:0000313" key="1">
    <source>
        <dbReference type="EnsemblMetazoa" id="MESCA004277-PA"/>
    </source>
</evidence>
<dbReference type="EMBL" id="CAQQ02099275">
    <property type="status" value="NOT_ANNOTATED_CDS"/>
    <property type="molecule type" value="Genomic_DNA"/>
</dbReference>
<proteinExistence type="predicted"/>
<evidence type="ECO:0008006" key="3">
    <source>
        <dbReference type="Google" id="ProtNLM"/>
    </source>
</evidence>
<dbReference type="EnsemblMetazoa" id="MESCA004277-RA">
    <property type="protein sequence ID" value="MESCA004277-PA"/>
    <property type="gene ID" value="MESCA004277"/>
</dbReference>
<dbReference type="STRING" id="36166.T1GL82"/>
<evidence type="ECO:0000313" key="2">
    <source>
        <dbReference type="Proteomes" id="UP000015102"/>
    </source>
</evidence>
<dbReference type="Gene3D" id="3.40.50.720">
    <property type="entry name" value="NAD(P)-binding Rossmann-like Domain"/>
    <property type="match status" value="1"/>
</dbReference>
<dbReference type="GO" id="GO:0050577">
    <property type="term" value="F:GDP-L-fucose synthase activity"/>
    <property type="evidence" value="ECO:0007669"/>
    <property type="project" value="TreeGrafter"/>
</dbReference>
<reference evidence="2" key="1">
    <citation type="submission" date="2013-02" db="EMBL/GenBank/DDBJ databases">
        <authorList>
            <person name="Hughes D."/>
        </authorList>
    </citation>
    <scope>NUCLEOTIDE SEQUENCE</scope>
    <source>
        <strain>Durham</strain>
        <strain evidence="2">NC isolate 2 -- Noor lab</strain>
    </source>
</reference>
<dbReference type="PANTHER" id="PTHR43238:SF1">
    <property type="entry name" value="GDP-L-FUCOSE SYNTHASE"/>
    <property type="match status" value="1"/>
</dbReference>
<dbReference type="PANTHER" id="PTHR43238">
    <property type="entry name" value="GDP-L-FUCOSE SYNTHASE"/>
    <property type="match status" value="1"/>
</dbReference>
<dbReference type="EMBL" id="CAQQ02099274">
    <property type="status" value="NOT_ANNOTATED_CDS"/>
    <property type="molecule type" value="Genomic_DNA"/>
</dbReference>
<dbReference type="AlphaFoldDB" id="T1GL82"/>